<dbReference type="InterPro" id="IPR006342">
    <property type="entry name" value="FkbM_mtfrase"/>
</dbReference>
<comment type="caution">
    <text evidence="5">The sequence shown here is derived from an EMBL/GenBank/DDBJ whole genome shotgun (WGS) entry which is preliminary data.</text>
</comment>
<evidence type="ECO:0000259" key="3">
    <source>
        <dbReference type="Pfam" id="PF00535"/>
    </source>
</evidence>
<dbReference type="PANTHER" id="PTHR43179">
    <property type="entry name" value="RHAMNOSYLTRANSFERASE WBBL"/>
    <property type="match status" value="1"/>
</dbReference>
<dbReference type="OrthoDB" id="9810122at2"/>
<protein>
    <submittedName>
        <fullName evidence="5">Glycosyl transferase family 2</fullName>
    </submittedName>
</protein>
<gene>
    <name evidence="5" type="ORF">DT99_09560</name>
</gene>
<evidence type="ECO:0000259" key="4">
    <source>
        <dbReference type="Pfam" id="PF05050"/>
    </source>
</evidence>
<dbReference type="CDD" id="cd04186">
    <property type="entry name" value="GT_2_like_c"/>
    <property type="match status" value="1"/>
</dbReference>
<dbReference type="InterPro" id="IPR029063">
    <property type="entry name" value="SAM-dependent_MTases_sf"/>
</dbReference>
<dbReference type="CDD" id="cd03801">
    <property type="entry name" value="GT4_PimA-like"/>
    <property type="match status" value="1"/>
</dbReference>
<feature type="domain" description="Methyltransferase FkbM" evidence="4">
    <location>
        <begin position="29"/>
        <end position="191"/>
    </location>
</feature>
<feature type="domain" description="Glycosyltransferase 2-like" evidence="3">
    <location>
        <begin position="708"/>
        <end position="885"/>
    </location>
</feature>
<dbReference type="InterPro" id="IPR001173">
    <property type="entry name" value="Glyco_trans_2-like"/>
</dbReference>
<dbReference type="Gene3D" id="3.40.50.2000">
    <property type="entry name" value="Glycogen Phosphorylase B"/>
    <property type="match status" value="1"/>
</dbReference>
<feature type="coiled-coil region" evidence="1">
    <location>
        <begin position="230"/>
        <end position="319"/>
    </location>
</feature>
<dbReference type="SUPFAM" id="SSF53448">
    <property type="entry name" value="Nucleotide-diphospho-sugar transferases"/>
    <property type="match status" value="2"/>
</dbReference>
<keyword evidence="1" id="KW-0175">Coiled coil</keyword>
<dbReference type="Pfam" id="PF00534">
    <property type="entry name" value="Glycos_transf_1"/>
    <property type="match status" value="1"/>
</dbReference>
<dbReference type="SUPFAM" id="SSF53756">
    <property type="entry name" value="UDP-Glycosyltransferase/glycogen phosphorylase"/>
    <property type="match status" value="1"/>
</dbReference>
<dbReference type="NCBIfam" id="TIGR01444">
    <property type="entry name" value="fkbM_fam"/>
    <property type="match status" value="1"/>
</dbReference>
<dbReference type="PANTHER" id="PTHR43179:SF7">
    <property type="entry name" value="RHAMNOSYLTRANSFERASE WBBL"/>
    <property type="match status" value="1"/>
</dbReference>
<evidence type="ECO:0000256" key="1">
    <source>
        <dbReference type="SAM" id="Coils"/>
    </source>
</evidence>
<dbReference type="SUPFAM" id="SSF53335">
    <property type="entry name" value="S-adenosyl-L-methionine-dependent methyltransferases"/>
    <property type="match status" value="1"/>
</dbReference>
<reference evidence="5" key="1">
    <citation type="submission" date="2014-04" db="EMBL/GenBank/DDBJ databases">
        <title>In planta biocontrol of soil-borne Fusarium wilt of banana through a plant endophytic bacterium, Burkholderia cenocepacia 869T2.</title>
        <authorList>
            <person name="Ho Y.-N."/>
            <person name="Chiang H.-M."/>
            <person name="Chao C.-P."/>
            <person name="Su C.-C."/>
            <person name="Hsu H.-F."/>
            <person name="Guo C.-T."/>
            <person name="Hsieh J.-L."/>
            <person name="Huang C.-C."/>
        </authorList>
    </citation>
    <scope>NUCLEOTIDE SEQUENCE [LARGE SCALE GENOMIC DNA]</scope>
    <source>
        <strain evidence="5">869T2</strain>
    </source>
</reference>
<dbReference type="GO" id="GO:0016757">
    <property type="term" value="F:glycosyltransferase activity"/>
    <property type="evidence" value="ECO:0007669"/>
    <property type="project" value="InterPro"/>
</dbReference>
<dbReference type="InterPro" id="IPR029044">
    <property type="entry name" value="Nucleotide-diphossugar_trans"/>
</dbReference>
<dbReference type="Pfam" id="PF00535">
    <property type="entry name" value="Glycos_transf_2"/>
    <property type="match status" value="1"/>
</dbReference>
<evidence type="ECO:0000259" key="2">
    <source>
        <dbReference type="Pfam" id="PF00534"/>
    </source>
</evidence>
<keyword evidence="5" id="KW-0808">Transferase</keyword>
<dbReference type="Gene3D" id="3.90.550.10">
    <property type="entry name" value="Spore Coat Polysaccharide Biosynthesis Protein SpsA, Chain A"/>
    <property type="match status" value="2"/>
</dbReference>
<evidence type="ECO:0000313" key="5">
    <source>
        <dbReference type="EMBL" id="KEA59845.1"/>
    </source>
</evidence>
<dbReference type="EMBL" id="JJOA01000008">
    <property type="protein sequence ID" value="KEA59845.1"/>
    <property type="molecule type" value="Genomic_DNA"/>
</dbReference>
<dbReference type="InterPro" id="IPR001296">
    <property type="entry name" value="Glyco_trans_1"/>
</dbReference>
<dbReference type="Pfam" id="PF13641">
    <property type="entry name" value="Glyco_tranf_2_3"/>
    <property type="match status" value="1"/>
</dbReference>
<dbReference type="Pfam" id="PF05050">
    <property type="entry name" value="Methyltransf_21"/>
    <property type="match status" value="1"/>
</dbReference>
<organism evidence="5">
    <name type="scientific">Burkholderia cenocepacia</name>
    <dbReference type="NCBI Taxonomy" id="95486"/>
    <lineage>
        <taxon>Bacteria</taxon>
        <taxon>Pseudomonadati</taxon>
        <taxon>Pseudomonadota</taxon>
        <taxon>Betaproteobacteria</taxon>
        <taxon>Burkholderiales</taxon>
        <taxon>Burkholderiaceae</taxon>
        <taxon>Burkholderia</taxon>
        <taxon>Burkholderia cepacia complex</taxon>
    </lineage>
</organism>
<accession>A0A071MGR1</accession>
<feature type="domain" description="Glycosyl transferase family 1" evidence="2">
    <location>
        <begin position="1443"/>
        <end position="1611"/>
    </location>
</feature>
<name>A0A071MGR1_9BURK</name>
<proteinExistence type="predicted"/>
<sequence>MPLVSYAQNFEDVMLHRALQHVMAGFYIDVGAWSPDEHSVTRAFSEMGWSGINVEPNPVYFARLESRRPRDINLRVAVGDSAGTGRIHLFQDTGLSTLDGQIAGEHVAAGWSENVQDVALTTLDNIWREHVSAGREVHFLKVDVEGAERAVLAGNDWKRNRPWIVVVEATLPLTQKESHQEWESILLGANYVHVYSDGLNRFYVAGERSELIDAFKYPPNVFDDFVPARTAELAGQVETLTAQVVDAEQRERDAVEFVRQTEVEKVLKEHEAKYQELERLNKELMRQAAAMESRRAEMEHEHKRRHKDAENQIAELRSALSGRDVMAQQASHRAELVEQQYQAVTQSMFWRATSPARRIGAMMPPSARGRARQVAKAAWWLATPWRMPARLEFLRQRRATLLREQQAVSDQVEVLQDSGIPGAASSGRYAEWIRTVETRSSADARIKVDGPLVSFLLADVDSIESASRTVGSIRAQSYRNWEAIVVHADNDAAMLKLVEEWTGADSRVIAVAASGAAQGRPANLARGLDHAKGKFVAVLDSGDILAPSALNDVVSVLAKSPQADIVYGDEDVQSASQTRERPYFKPTWSPDLLYAFNYFGRLTLLRRALVTQAGGVDVAAATAVEWDLNLRVSDLAQNIVRVPKVLCHRKPGACQERPAPDTIEAGDHRAAIQRYWERHGVSGAVTVETQSNGTQHATWQIEQAPLVSIVIPTKNKPELLRMCLEGLLHATDYPNKEVIVVDTGSDEPETLAYYEQLKSEPQVRIVHFRNKFNYSAACNFGAVRARGEFLLFLNNDIEIIKSDWLQELVRFAMRPGVGVVGTKLIYPSLELQHAGVSIGIHLAALMYRSGGGIEWDVFGSPDHPRNWLAIMGACQMVRRSAFEEVGGFDESYLIAMSDVALCMRIWRAGYRTAYTPYACLVHHEGATRGNSNPVEDIRRLADDIRHLGIDEDPYLHPELDGRHAIPTLRLQDGISVRAELDRQLRDSGSLPLPARALRLDDEGICMEIAGLARDEVVWPPQPAHKVSDIWSAARWCLDLLRRRADLRVRFPQALSAGRNGAFAQWLLAGGGRALGLTDAGVTAIGQLFEQDFGAPARQFFMFRQDVRALMPHGLTPVGQTDLFEWFIQHGRVDADLQLEQIWWLFWQASEAPARELVEAYRFTPAWQRLHPDGLTIFGRAAFAAWFAATYRVHDSWVVPETWPIDLSPAEQIRTAYNAREDWRDRFPAVLRDAADARALIEWLRTDEAALPHDVRSWCESQEVDAVAASLAKPGVNVIAHFCYPSGLRVSAEALVKGMREVEMQTSLRDLRTDQRDDPHHVDFSGTEDFDITIIHTQPEPFFDDAYGRSDLLERAQRTYRIAYWYWEFDSIPDSWLDQAARIDEVWTATEFVAKGLRERLTIPVRTIFPGVQLGQYQRRDRSYFGLNDGEYTFLFTFHMMSVMERKNPMGLIRAFSKAFGPDDPVCLVLKTSFGDRHPAQIKELRLAAEMSGVKIKIIDQVYSPDEVLSLMDACDAYVSLHRSEGLGLTMAEAMLMGKPVIATNYSGNVDFMDDSNSLLVPYDLVKLGRPIPPYDANLHWAEPSVDEAAKAMRKVFENQEWARELGARARESALVNLSLTTAGHHATDRINEILGAMPGQSGNR</sequence>
<dbReference type="Gene3D" id="3.40.50.150">
    <property type="entry name" value="Vaccinia Virus protein VP39"/>
    <property type="match status" value="1"/>
</dbReference>